<keyword evidence="9 11" id="KW-0808">Transferase</keyword>
<comment type="catalytic activity">
    <reaction evidence="1 11">
        <text>AMP + diphosphate = 5-phospho-alpha-D-ribose 1-diphosphate + adenine</text>
        <dbReference type="Rhea" id="RHEA:16609"/>
        <dbReference type="ChEBI" id="CHEBI:16708"/>
        <dbReference type="ChEBI" id="CHEBI:33019"/>
        <dbReference type="ChEBI" id="CHEBI:58017"/>
        <dbReference type="ChEBI" id="CHEBI:456215"/>
        <dbReference type="EC" id="2.4.2.7"/>
    </reaction>
</comment>
<dbReference type="HAMAP" id="MF_00004">
    <property type="entry name" value="Aden_phosphoribosyltr"/>
    <property type="match status" value="1"/>
</dbReference>
<dbReference type="EC" id="2.4.2.7" evidence="6 11"/>
<proteinExistence type="inferred from homology"/>
<dbReference type="NCBIfam" id="NF002636">
    <property type="entry name" value="PRK02304.1-5"/>
    <property type="match status" value="1"/>
</dbReference>
<dbReference type="PANTHER" id="PTHR32315">
    <property type="entry name" value="ADENINE PHOSPHORIBOSYLTRANSFERASE"/>
    <property type="match status" value="1"/>
</dbReference>
<comment type="subcellular location">
    <subcellularLocation>
        <location evidence="3 11">Cytoplasm</location>
    </subcellularLocation>
</comment>
<name>A0ABP9U658_9BACT</name>
<keyword evidence="7 11" id="KW-0963">Cytoplasm</keyword>
<evidence type="ECO:0000256" key="10">
    <source>
        <dbReference type="ARBA" id="ARBA00022726"/>
    </source>
</evidence>
<accession>A0ABP9U658</accession>
<dbReference type="PANTHER" id="PTHR32315:SF3">
    <property type="entry name" value="ADENINE PHOSPHORIBOSYLTRANSFERASE"/>
    <property type="match status" value="1"/>
</dbReference>
<evidence type="ECO:0000313" key="14">
    <source>
        <dbReference type="Proteomes" id="UP001449582"/>
    </source>
</evidence>
<comment type="function">
    <text evidence="2 11">Catalyzes a salvage reaction resulting in the formation of AMP, that is energically less costly than de novo synthesis.</text>
</comment>
<dbReference type="EMBL" id="BAABQM010000001">
    <property type="protein sequence ID" value="GAA5414525.1"/>
    <property type="molecule type" value="Genomic_DNA"/>
</dbReference>
<sequence>MKDLKKLESQILTVKDYPKPGVMFKDITPLFLEPEMINEIIDDFAEFANQLDVDVILGAESRGFLFGVPLSLKLNKPFVLVRKPNKLPREVYAQSYDLEYGSSTVEMHKDALKPGQKALIIDDLLATGGTVEAIEKLVKQAGGVVAGSAFLIELVDLHGKDRLAGKVHSILKY</sequence>
<evidence type="ECO:0000256" key="8">
    <source>
        <dbReference type="ARBA" id="ARBA00022676"/>
    </source>
</evidence>
<evidence type="ECO:0000256" key="11">
    <source>
        <dbReference type="HAMAP-Rule" id="MF_00004"/>
    </source>
</evidence>
<dbReference type="GO" id="GO:0016757">
    <property type="term" value="F:glycosyltransferase activity"/>
    <property type="evidence" value="ECO:0007669"/>
    <property type="project" value="UniProtKB-KW"/>
</dbReference>
<dbReference type="Gene3D" id="3.40.50.2020">
    <property type="match status" value="1"/>
</dbReference>
<evidence type="ECO:0000256" key="5">
    <source>
        <dbReference type="ARBA" id="ARBA00008391"/>
    </source>
</evidence>
<keyword evidence="10 11" id="KW-0660">Purine salvage</keyword>
<evidence type="ECO:0000259" key="12">
    <source>
        <dbReference type="Pfam" id="PF00156"/>
    </source>
</evidence>
<dbReference type="Proteomes" id="UP001449582">
    <property type="component" value="Unassembled WGS sequence"/>
</dbReference>
<evidence type="ECO:0000256" key="2">
    <source>
        <dbReference type="ARBA" id="ARBA00003968"/>
    </source>
</evidence>
<dbReference type="InterPro" id="IPR000836">
    <property type="entry name" value="PRTase_dom"/>
</dbReference>
<dbReference type="NCBIfam" id="TIGR01090">
    <property type="entry name" value="apt"/>
    <property type="match status" value="1"/>
</dbReference>
<evidence type="ECO:0000256" key="3">
    <source>
        <dbReference type="ARBA" id="ARBA00004496"/>
    </source>
</evidence>
<dbReference type="InterPro" id="IPR050054">
    <property type="entry name" value="UPRTase/APRTase"/>
</dbReference>
<dbReference type="RefSeq" id="WP_353289687.1">
    <property type="nucleotide sequence ID" value="NZ_BAABQM010000001.1"/>
</dbReference>
<dbReference type="InterPro" id="IPR005764">
    <property type="entry name" value="Ade_phspho_trans"/>
</dbReference>
<evidence type="ECO:0000256" key="9">
    <source>
        <dbReference type="ARBA" id="ARBA00022679"/>
    </source>
</evidence>
<organism evidence="13 14">
    <name type="scientific">Ureaplasma ceti</name>
    <dbReference type="NCBI Taxonomy" id="3119530"/>
    <lineage>
        <taxon>Bacteria</taxon>
        <taxon>Bacillati</taxon>
        <taxon>Mycoplasmatota</taxon>
        <taxon>Mycoplasmoidales</taxon>
        <taxon>Mycoplasmoidaceae</taxon>
        <taxon>Ureaplasma</taxon>
    </lineage>
</organism>
<comment type="subunit">
    <text evidence="11">Homodimer.</text>
</comment>
<keyword evidence="14" id="KW-1185">Reference proteome</keyword>
<evidence type="ECO:0000256" key="4">
    <source>
        <dbReference type="ARBA" id="ARBA00004659"/>
    </source>
</evidence>
<protein>
    <recommendedName>
        <fullName evidence="6 11">Adenine phosphoribosyltransferase</fullName>
        <shortName evidence="11">APRT</shortName>
        <ecNumber evidence="6 11">2.4.2.7</ecNumber>
    </recommendedName>
</protein>
<dbReference type="InterPro" id="IPR029057">
    <property type="entry name" value="PRTase-like"/>
</dbReference>
<comment type="similarity">
    <text evidence="5 11">Belongs to the purine/pyrimidine phosphoribosyltransferase family.</text>
</comment>
<reference evidence="13" key="1">
    <citation type="submission" date="2024-02" db="EMBL/GenBank/DDBJ databases">
        <title>Draft genome sequence of new strains in genus Ureaplasma.</title>
        <authorList>
            <person name="Nakajima Y."/>
            <person name="Segawa T."/>
        </authorList>
    </citation>
    <scope>NUCLEOTIDE SEQUENCE [LARGE SCALE GENOMIC DNA]</scope>
    <source>
        <strain evidence="13">OM1</strain>
    </source>
</reference>
<gene>
    <name evidence="11" type="primary">apt</name>
    <name evidence="13" type="ORF">UREOM_2360</name>
</gene>
<evidence type="ECO:0000256" key="6">
    <source>
        <dbReference type="ARBA" id="ARBA00011893"/>
    </source>
</evidence>
<dbReference type="Pfam" id="PF00156">
    <property type="entry name" value="Pribosyltran"/>
    <property type="match status" value="1"/>
</dbReference>
<dbReference type="NCBIfam" id="NF002634">
    <property type="entry name" value="PRK02304.1-3"/>
    <property type="match status" value="1"/>
</dbReference>
<evidence type="ECO:0000256" key="1">
    <source>
        <dbReference type="ARBA" id="ARBA00000868"/>
    </source>
</evidence>
<comment type="caution">
    <text evidence="13">The sequence shown here is derived from an EMBL/GenBank/DDBJ whole genome shotgun (WGS) entry which is preliminary data.</text>
</comment>
<dbReference type="SUPFAM" id="SSF53271">
    <property type="entry name" value="PRTase-like"/>
    <property type="match status" value="1"/>
</dbReference>
<feature type="domain" description="Phosphoribosyltransferase" evidence="12">
    <location>
        <begin position="40"/>
        <end position="152"/>
    </location>
</feature>
<keyword evidence="8 11" id="KW-0328">Glycosyltransferase</keyword>
<comment type="pathway">
    <text evidence="4 11">Purine metabolism; AMP biosynthesis via salvage pathway; AMP from adenine: step 1/1.</text>
</comment>
<dbReference type="CDD" id="cd06223">
    <property type="entry name" value="PRTases_typeI"/>
    <property type="match status" value="1"/>
</dbReference>
<evidence type="ECO:0000256" key="7">
    <source>
        <dbReference type="ARBA" id="ARBA00022490"/>
    </source>
</evidence>
<evidence type="ECO:0000313" key="13">
    <source>
        <dbReference type="EMBL" id="GAA5414525.1"/>
    </source>
</evidence>